<reference evidence="2 3" key="1">
    <citation type="submission" date="2013-03" db="EMBL/GenBank/DDBJ databases">
        <title>The Genome Sequence of Capronia coronata CBS 617.96.</title>
        <authorList>
            <consortium name="The Broad Institute Genomics Platform"/>
            <person name="Cuomo C."/>
            <person name="de Hoog S."/>
            <person name="Gorbushina A."/>
            <person name="Walker B."/>
            <person name="Young S.K."/>
            <person name="Zeng Q."/>
            <person name="Gargeya S."/>
            <person name="Fitzgerald M."/>
            <person name="Haas B."/>
            <person name="Abouelleil A."/>
            <person name="Allen A.W."/>
            <person name="Alvarado L."/>
            <person name="Arachchi H.M."/>
            <person name="Berlin A.M."/>
            <person name="Chapman S.B."/>
            <person name="Gainer-Dewar J."/>
            <person name="Goldberg J."/>
            <person name="Griggs A."/>
            <person name="Gujja S."/>
            <person name="Hansen M."/>
            <person name="Howarth C."/>
            <person name="Imamovic A."/>
            <person name="Ireland A."/>
            <person name="Larimer J."/>
            <person name="McCowan C."/>
            <person name="Murphy C."/>
            <person name="Pearson M."/>
            <person name="Poon T.W."/>
            <person name="Priest M."/>
            <person name="Roberts A."/>
            <person name="Saif S."/>
            <person name="Shea T."/>
            <person name="Sisk P."/>
            <person name="Sykes S."/>
            <person name="Wortman J."/>
            <person name="Nusbaum C."/>
            <person name="Birren B."/>
        </authorList>
    </citation>
    <scope>NUCLEOTIDE SEQUENCE [LARGE SCALE GENOMIC DNA]</scope>
    <source>
        <strain evidence="2 3">CBS 617.96</strain>
    </source>
</reference>
<evidence type="ECO:0000256" key="1">
    <source>
        <dbReference type="SAM" id="Phobius"/>
    </source>
</evidence>
<accession>W9XXM3</accession>
<dbReference type="OrthoDB" id="186626at2759"/>
<protein>
    <recommendedName>
        <fullName evidence="4">ATP-grasp domain-containing protein</fullName>
    </recommendedName>
</protein>
<proteinExistence type="predicted"/>
<dbReference type="InterPro" id="IPR036291">
    <property type="entry name" value="NAD(P)-bd_dom_sf"/>
</dbReference>
<name>W9XXM3_9EURO</name>
<dbReference type="Gene3D" id="3.40.50.720">
    <property type="entry name" value="NAD(P)-binding Rossmann-like Domain"/>
    <property type="match status" value="1"/>
</dbReference>
<evidence type="ECO:0000313" key="2">
    <source>
        <dbReference type="EMBL" id="EXJ81731.1"/>
    </source>
</evidence>
<evidence type="ECO:0008006" key="4">
    <source>
        <dbReference type="Google" id="ProtNLM"/>
    </source>
</evidence>
<dbReference type="EMBL" id="AMWN01000007">
    <property type="protein sequence ID" value="EXJ81731.1"/>
    <property type="molecule type" value="Genomic_DNA"/>
</dbReference>
<sequence length="557" mass="62294">MSTTEGLQYLLLVSCAASLLPLSTLFLLINYAYISSAPRNSARRHLISTPGFISRTILITGINSPQGLRLARAFHETGHNVVGADYEPGGLPMPARFSRSLRRFYRMDLQPEEKRVVSYIAALVQIITTERVDIWINCTRSADPFIEAQAREIIEQDTNCRSFGLSMADAPYFATRDAFLMHTKSLGLPVLETYLVRSRDEVHRVLHNSQRRRRYLLQSLNPDGIPAESSRTMLPRKTPSQTYNTVARIPIQKAKPWRLEQITEGLKRYSSFAIIVERNVMAFVASYPTGTGGAQVLDSKSALNQSMLMFMQTFASKQRPGFSAHLGVDFCVEEHANVSGVLENIFPVSVSVHAQAGLLFFQGAAGSAQLTRAYLASLPSRAKDDGDQQLGSITVVKQDSSNAEVAMPSANTSGIYCFGQELLQLCLTPLLGVLTREKSLIEWFGTLQLFLRHLLFCRDNEYSFEDPVPFWWAYQVYIPLQLLMTLYMSIRGSSHAWPHDPVEVCPPQQLDDGRSHSGIQPTNLILGLTNGVEKRSSYPRYADPQTQLARDYLSGEI</sequence>
<dbReference type="Proteomes" id="UP000019484">
    <property type="component" value="Unassembled WGS sequence"/>
</dbReference>
<keyword evidence="1" id="KW-0472">Membrane</keyword>
<dbReference type="AlphaFoldDB" id="W9XXM3"/>
<keyword evidence="1" id="KW-1133">Transmembrane helix</keyword>
<dbReference type="HOGENOM" id="CLU_026180_1_0_1"/>
<keyword evidence="3" id="KW-1185">Reference proteome</keyword>
<dbReference type="SUPFAM" id="SSF51735">
    <property type="entry name" value="NAD(P)-binding Rossmann-fold domains"/>
    <property type="match status" value="1"/>
</dbReference>
<dbReference type="RefSeq" id="XP_007726852.1">
    <property type="nucleotide sequence ID" value="XM_007728662.1"/>
</dbReference>
<organism evidence="2 3">
    <name type="scientific">Capronia coronata CBS 617.96</name>
    <dbReference type="NCBI Taxonomy" id="1182541"/>
    <lineage>
        <taxon>Eukaryota</taxon>
        <taxon>Fungi</taxon>
        <taxon>Dikarya</taxon>
        <taxon>Ascomycota</taxon>
        <taxon>Pezizomycotina</taxon>
        <taxon>Eurotiomycetes</taxon>
        <taxon>Chaetothyriomycetidae</taxon>
        <taxon>Chaetothyriales</taxon>
        <taxon>Herpotrichiellaceae</taxon>
        <taxon>Capronia</taxon>
    </lineage>
</organism>
<keyword evidence="1" id="KW-0812">Transmembrane</keyword>
<dbReference type="GeneID" id="19162651"/>
<dbReference type="eggNOG" id="ENOG502RZZG">
    <property type="taxonomic scope" value="Eukaryota"/>
</dbReference>
<gene>
    <name evidence="2" type="ORF">A1O1_07796</name>
</gene>
<comment type="caution">
    <text evidence="2">The sequence shown here is derived from an EMBL/GenBank/DDBJ whole genome shotgun (WGS) entry which is preliminary data.</text>
</comment>
<feature type="transmembrane region" description="Helical" evidence="1">
    <location>
        <begin position="6"/>
        <end position="34"/>
    </location>
</feature>
<evidence type="ECO:0000313" key="3">
    <source>
        <dbReference type="Proteomes" id="UP000019484"/>
    </source>
</evidence>